<comment type="caution">
    <text evidence="4">The sequence shown here is derived from an EMBL/GenBank/DDBJ whole genome shotgun (WGS) entry which is preliminary data.</text>
</comment>
<dbReference type="EMBL" id="LNTB01000001">
    <property type="protein sequence ID" value="KSW12473.1"/>
    <property type="molecule type" value="Genomic_DNA"/>
</dbReference>
<feature type="region of interest" description="Disordered" evidence="1">
    <location>
        <begin position="1194"/>
        <end position="1240"/>
    </location>
</feature>
<sequence length="1290" mass="136521">MMLILLLLALAAPLLAGLPAGASGPTAIDRDITVNTVLTRDGSPYVVTRDIRIMAQVKIESGVTIIFAPGVTVTVERGVILAEGTRSEPVILVGRGTLVVVSSVLVFKHVVVRNGLEFAEFTSSNATFIDSVVQGGISFRSAYRSLYNSSLLLDNVTIQGDLELESIGLGNESTVVYGSRIELSRVNATGAFTIHARATGLQLRVPVTYNVTAGNKTVTVTSYKLIPAIMYAVYDSNITVSDSSFSNMSIVVDRSYAGEGAAVFRSTVTLERVRLGKLIVEGPDGLLSSQFSVLDSSLEGVVLHGYGLYNGTSSGRALDYSSFTAVNSVLGSVAVRGESIADNWIREDWGLYGKSTVMRLERCQLDSLTVDGEKGGVGNKARLLVLYSRINGGIYIKSVEDATAVVSYSCPLGQGLYGLRVDSGYVYAGHNWWGDPSGPAAPGNTGGKGSRIMLGEKATVDYRPWLTTRPTWCVKGRPPVAGFWFTPRRVYWGSNVTFYGLLSYDPDGNITEYHWDFGDGTVASGAIVTHVFEKPGVYNVTLTVVDNTGLRGSKTAAIEVLRRPARVEAQSIIVTRGSLARLEARLLDGLSGRPIVGRSVSFYVDGRLVGTGRTDRSGVAVVEFDTSWLGLGRHDVVARFEGDSLYAPAKAGAAVEVVSYRVSLTGYTASPGSVDPGGQAIATLRLRLEGEGSVDATLVINMFGKSYSAKAPLFPGANVVEVPIQVPRDAAAGSYDASATLYIAGKPYASWRLHNLLQVKPVVSASVEEVRVLDLPVVGKSFRVEVKVANEGNTAAKLRVHISIEGLGEADSAEELVPLGGDTSFIVSIPVPPTAYPGTYTASIEVLDSSGRAVATATTSIRIRSVVVEPQLESASVDIARRGLVAHVSFYNPSERDSVFLARFLVVRGQGNCVNVSACAIYDYAQVVTVPARSHRTLDVSMSLGTVSLKPLDVLSVVLEIYDDTGSYLLKRYQIARVPVIELLRRSVGVDVTPSYIAAPPGGKVDVKIVVSSGVRIAGAALEPVNESSIARLFLPATRVDIEPGEFTTLWAGVQVSPVAAPGSEDTLYLVLRLGGQALATVPIRVKVPYVKLEVKKLESYRNLAVLEVSVANLDSIDFKNAILSISFPDSVTVLEAEPGNHTAGTASLRSGLLRPGETLSMRVKVALRSGSSIPYSVVLRAVPDGASESFTLASTSGQIPLGPSRAGPTTASQRPTTPTTATPAGGAATPTTAAHATPAPAAGGVTLTRRQRALIVLAVSIVAVVSLLAAMGKLRLRRSRGARRASRGP</sequence>
<keyword evidence="2" id="KW-0472">Membrane</keyword>
<gene>
    <name evidence="4" type="ORF">CF15_07055</name>
</gene>
<dbReference type="Pfam" id="PF18911">
    <property type="entry name" value="PKD_4"/>
    <property type="match status" value="1"/>
</dbReference>
<name>A0A0V8RWL7_PYROC</name>
<dbReference type="SUPFAM" id="SSF49299">
    <property type="entry name" value="PKD domain"/>
    <property type="match status" value="1"/>
</dbReference>
<dbReference type="SMART" id="SM00089">
    <property type="entry name" value="PKD"/>
    <property type="match status" value="1"/>
</dbReference>
<feature type="domain" description="PKD" evidence="3">
    <location>
        <begin position="479"/>
        <end position="560"/>
    </location>
</feature>
<dbReference type="CDD" id="cd00146">
    <property type="entry name" value="PKD"/>
    <property type="match status" value="1"/>
</dbReference>
<organism evidence="4 5">
    <name type="scientific">Pyrodictium occultum</name>
    <dbReference type="NCBI Taxonomy" id="2309"/>
    <lineage>
        <taxon>Archaea</taxon>
        <taxon>Thermoproteota</taxon>
        <taxon>Thermoprotei</taxon>
        <taxon>Desulfurococcales</taxon>
        <taxon>Pyrodictiaceae</taxon>
        <taxon>Pyrodictium</taxon>
    </lineage>
</organism>
<evidence type="ECO:0000313" key="4">
    <source>
        <dbReference type="EMBL" id="KSW12473.1"/>
    </source>
</evidence>
<dbReference type="PROSITE" id="PS50093">
    <property type="entry name" value="PKD"/>
    <property type="match status" value="1"/>
</dbReference>
<keyword evidence="2" id="KW-1133">Transmembrane helix</keyword>
<dbReference type="InterPro" id="IPR035986">
    <property type="entry name" value="PKD_dom_sf"/>
</dbReference>
<dbReference type="InterPro" id="IPR022409">
    <property type="entry name" value="PKD/Chitinase_dom"/>
</dbReference>
<dbReference type="Gene3D" id="2.60.40.10">
    <property type="entry name" value="Immunoglobulins"/>
    <property type="match status" value="1"/>
</dbReference>
<keyword evidence="2" id="KW-0812">Transmembrane</keyword>
<keyword evidence="5" id="KW-1185">Reference proteome</keyword>
<accession>A0A0V8RWL7</accession>
<feature type="transmembrane region" description="Helical" evidence="2">
    <location>
        <begin position="1254"/>
        <end position="1275"/>
    </location>
</feature>
<reference evidence="4 5" key="1">
    <citation type="submission" date="2015-11" db="EMBL/GenBank/DDBJ databases">
        <title>Genome sequence of Pyrodictium occultum PL-19, a marine hyperthermophilic archaeon isolated from Volcano, Italy.</title>
        <authorList>
            <person name="Utturkar S."/>
            <person name="Huber H."/>
            <person name="Leptihn S."/>
            <person name="Brown S."/>
            <person name="Stetter K.O."/>
            <person name="Podar M."/>
        </authorList>
    </citation>
    <scope>NUCLEOTIDE SEQUENCE [LARGE SCALE GENOMIC DNA]</scope>
    <source>
        <strain evidence="4 5">PL-19</strain>
    </source>
</reference>
<evidence type="ECO:0000259" key="3">
    <source>
        <dbReference type="PROSITE" id="PS50093"/>
    </source>
</evidence>
<dbReference type="Proteomes" id="UP000053352">
    <property type="component" value="Unassembled WGS sequence"/>
</dbReference>
<proteinExistence type="predicted"/>
<protein>
    <recommendedName>
        <fullName evidence="3">PKD domain-containing protein</fullName>
    </recommendedName>
</protein>
<evidence type="ECO:0000313" key="5">
    <source>
        <dbReference type="Proteomes" id="UP000053352"/>
    </source>
</evidence>
<evidence type="ECO:0000256" key="1">
    <source>
        <dbReference type="SAM" id="MobiDB-lite"/>
    </source>
</evidence>
<dbReference type="InterPro" id="IPR013783">
    <property type="entry name" value="Ig-like_fold"/>
</dbReference>
<dbReference type="STRING" id="2309.CF15_07055"/>
<dbReference type="InterPro" id="IPR000601">
    <property type="entry name" value="PKD_dom"/>
</dbReference>
<feature type="compositionally biased region" description="Low complexity" evidence="1">
    <location>
        <begin position="1209"/>
        <end position="1240"/>
    </location>
</feature>
<evidence type="ECO:0000256" key="2">
    <source>
        <dbReference type="SAM" id="Phobius"/>
    </source>
</evidence>